<keyword evidence="3" id="KW-0479">Metal-binding</keyword>
<comment type="similarity">
    <text evidence="6">Belongs to the peroxidase family.</text>
</comment>
<reference evidence="9" key="1">
    <citation type="submission" date="2009-03" db="EMBL/GenBank/DDBJ databases">
        <title>Caligus rogercresseyi ESTs and full-length cDNAs.</title>
        <authorList>
            <person name="Yasuike M."/>
            <person name="von Schalburg K."/>
            <person name="Cooper G."/>
            <person name="Leong J."/>
            <person name="Jones S.R.M."/>
            <person name="Koop B.F."/>
        </authorList>
    </citation>
    <scope>NUCLEOTIDE SEQUENCE</scope>
    <source>
        <tissue evidence="9">Whole tissue</tissue>
    </source>
</reference>
<dbReference type="Pfam" id="PF00141">
    <property type="entry name" value="peroxidase"/>
    <property type="match status" value="1"/>
</dbReference>
<keyword evidence="1 9" id="KW-0575">Peroxidase</keyword>
<keyword evidence="4" id="KW-0560">Oxidoreductase</keyword>
<keyword evidence="2" id="KW-0349">Heme</keyword>
<dbReference type="PRINTS" id="PR00458">
    <property type="entry name" value="PEROXIDASE"/>
</dbReference>
<dbReference type="SUPFAM" id="SSF48113">
    <property type="entry name" value="Heme-dependent peroxidases"/>
    <property type="match status" value="1"/>
</dbReference>
<gene>
    <name evidence="9" type="primary">APX1</name>
</gene>
<dbReference type="PROSITE" id="PS50873">
    <property type="entry name" value="PEROXIDASE_4"/>
    <property type="match status" value="1"/>
</dbReference>
<dbReference type="Gene3D" id="1.10.520.10">
    <property type="match status" value="1"/>
</dbReference>
<dbReference type="PeroxiBase" id="7150">
    <property type="entry name" value="CaroNAnPrx01"/>
</dbReference>
<dbReference type="GO" id="GO:0000302">
    <property type="term" value="P:response to reactive oxygen species"/>
    <property type="evidence" value="ECO:0007669"/>
    <property type="project" value="TreeGrafter"/>
</dbReference>
<evidence type="ECO:0000256" key="1">
    <source>
        <dbReference type="ARBA" id="ARBA00022559"/>
    </source>
</evidence>
<dbReference type="PANTHER" id="PTHR31356">
    <property type="entry name" value="THYLAKOID LUMENAL 29 KDA PROTEIN, CHLOROPLASTIC-RELATED"/>
    <property type="match status" value="1"/>
</dbReference>
<feature type="chain" id="PRO_5002907334" evidence="7">
    <location>
        <begin position="18"/>
        <end position="331"/>
    </location>
</feature>
<dbReference type="InterPro" id="IPR010255">
    <property type="entry name" value="Haem_peroxidase_sf"/>
</dbReference>
<dbReference type="CDD" id="cd00314">
    <property type="entry name" value="plant_peroxidase_like"/>
    <property type="match status" value="1"/>
</dbReference>
<evidence type="ECO:0000259" key="8">
    <source>
        <dbReference type="PROSITE" id="PS50873"/>
    </source>
</evidence>
<evidence type="ECO:0000256" key="6">
    <source>
        <dbReference type="RuleBase" id="RU004241"/>
    </source>
</evidence>
<dbReference type="InterPro" id="IPR002016">
    <property type="entry name" value="Haem_peroxidase"/>
</dbReference>
<proteinExistence type="evidence at transcript level"/>
<keyword evidence="5" id="KW-0408">Iron</keyword>
<dbReference type="AlphaFoldDB" id="C1BNK9"/>
<dbReference type="GO" id="GO:0046872">
    <property type="term" value="F:metal ion binding"/>
    <property type="evidence" value="ECO:0007669"/>
    <property type="project" value="UniProtKB-KW"/>
</dbReference>
<evidence type="ECO:0000256" key="7">
    <source>
        <dbReference type="SAM" id="SignalP"/>
    </source>
</evidence>
<sequence>MKAHHLLLFFLVIPARSQVLDQTVVDKAMVGLVGLINSTLEDGVRVLVPSIVRLVFHDCVDGCDACFNADLIANRGLMKPVNALEPLYQNFKDSLSRADFWALASKIAIQLGVYINNRRCKEKSCYMPKIDVRFRFGRKDCASSPVHSNDTFIPSPFSNSSSLFPWFKENFNFKPNQVVAIMGMHTLGKAGSPFNDTWENGSTDGISNFYFRKIADPNHCWVQEYVTPERSGLPHKAFFWRTDEFKGFALPVDMTLFKAIQVNETTGESSCTYHDCKRASTMGMFKRYASDGANWARHIRHLFPRIIEKTSDKLRWPRRPRSCVNILGTNA</sequence>
<dbReference type="GO" id="GO:0004601">
    <property type="term" value="F:peroxidase activity"/>
    <property type="evidence" value="ECO:0007669"/>
    <property type="project" value="UniProtKB-KW"/>
</dbReference>
<dbReference type="InterPro" id="IPR044831">
    <property type="entry name" value="Ccp1-like"/>
</dbReference>
<accession>C1BNK9</accession>
<keyword evidence="7" id="KW-0732">Signal</keyword>
<dbReference type="Gene3D" id="1.10.420.10">
    <property type="entry name" value="Peroxidase, domain 2"/>
    <property type="match status" value="1"/>
</dbReference>
<evidence type="ECO:0000256" key="2">
    <source>
        <dbReference type="ARBA" id="ARBA00022617"/>
    </source>
</evidence>
<dbReference type="EMBL" id="BT076188">
    <property type="protein sequence ID" value="ACO10612.1"/>
    <property type="molecule type" value="mRNA"/>
</dbReference>
<evidence type="ECO:0000313" key="9">
    <source>
        <dbReference type="EMBL" id="ACO10612.1"/>
    </source>
</evidence>
<feature type="signal peptide" evidence="7">
    <location>
        <begin position="1"/>
        <end position="17"/>
    </location>
</feature>
<dbReference type="InterPro" id="IPR019794">
    <property type="entry name" value="Peroxidases_AS"/>
</dbReference>
<dbReference type="GO" id="GO:0020037">
    <property type="term" value="F:heme binding"/>
    <property type="evidence" value="ECO:0007669"/>
    <property type="project" value="InterPro"/>
</dbReference>
<dbReference type="PROSITE" id="PS00436">
    <property type="entry name" value="PEROXIDASE_2"/>
    <property type="match status" value="1"/>
</dbReference>
<protein>
    <submittedName>
        <fullName evidence="9">Ascorbate peroxidase</fullName>
    </submittedName>
</protein>
<evidence type="ECO:0000256" key="3">
    <source>
        <dbReference type="ARBA" id="ARBA00022723"/>
    </source>
</evidence>
<evidence type="ECO:0000256" key="5">
    <source>
        <dbReference type="ARBA" id="ARBA00023004"/>
    </source>
</evidence>
<organism evidence="9">
    <name type="scientific">Caligus rogercresseyi</name>
    <name type="common">Sea louse</name>
    <dbReference type="NCBI Taxonomy" id="217165"/>
    <lineage>
        <taxon>Eukaryota</taxon>
        <taxon>Metazoa</taxon>
        <taxon>Ecdysozoa</taxon>
        <taxon>Arthropoda</taxon>
        <taxon>Crustacea</taxon>
        <taxon>Multicrustacea</taxon>
        <taxon>Hexanauplia</taxon>
        <taxon>Copepoda</taxon>
        <taxon>Siphonostomatoida</taxon>
        <taxon>Caligidae</taxon>
        <taxon>Caligus</taxon>
    </lineage>
</organism>
<name>C1BNK9_CALRO</name>
<dbReference type="GO" id="GO:0034599">
    <property type="term" value="P:cellular response to oxidative stress"/>
    <property type="evidence" value="ECO:0007669"/>
    <property type="project" value="InterPro"/>
</dbReference>
<dbReference type="GO" id="GO:0042744">
    <property type="term" value="P:hydrogen peroxide catabolic process"/>
    <property type="evidence" value="ECO:0007669"/>
    <property type="project" value="TreeGrafter"/>
</dbReference>
<feature type="domain" description="Plant heme peroxidase family profile" evidence="8">
    <location>
        <begin position="47"/>
        <end position="190"/>
    </location>
</feature>
<dbReference type="PANTHER" id="PTHR31356:SF36">
    <property type="entry name" value="L-ASCORBATE PEROXIDASE 3"/>
    <property type="match status" value="1"/>
</dbReference>
<evidence type="ECO:0000256" key="4">
    <source>
        <dbReference type="ARBA" id="ARBA00023002"/>
    </source>
</evidence>